<gene>
    <name evidence="2" type="ORF">K435DRAFT_775772</name>
</gene>
<protein>
    <submittedName>
        <fullName evidence="2">Uncharacterized protein</fullName>
    </submittedName>
</protein>
<dbReference type="Proteomes" id="UP000297245">
    <property type="component" value="Unassembled WGS sequence"/>
</dbReference>
<dbReference type="AlphaFoldDB" id="A0A4S8MH76"/>
<sequence length="127" mass="13701">MYTRSTSSIHHNGAILQSYPSAPRAPEPLLAQRPYGNLYLPVQPGSQPNAYLANPMISMSTSPQFVTPILSGSRSKSKSRPLTYTIPPNPPQLHPSSAPMKYTAGPLNFGYPAVAPYAGYPPVPMAY</sequence>
<evidence type="ECO:0000313" key="2">
    <source>
        <dbReference type="EMBL" id="THV02035.1"/>
    </source>
</evidence>
<evidence type="ECO:0000256" key="1">
    <source>
        <dbReference type="SAM" id="MobiDB-lite"/>
    </source>
</evidence>
<organism evidence="2 3">
    <name type="scientific">Dendrothele bispora (strain CBS 962.96)</name>
    <dbReference type="NCBI Taxonomy" id="1314807"/>
    <lineage>
        <taxon>Eukaryota</taxon>
        <taxon>Fungi</taxon>
        <taxon>Dikarya</taxon>
        <taxon>Basidiomycota</taxon>
        <taxon>Agaricomycotina</taxon>
        <taxon>Agaricomycetes</taxon>
        <taxon>Agaricomycetidae</taxon>
        <taxon>Agaricales</taxon>
        <taxon>Agaricales incertae sedis</taxon>
        <taxon>Dendrothele</taxon>
    </lineage>
</organism>
<dbReference type="EMBL" id="ML179081">
    <property type="protein sequence ID" value="THV02035.1"/>
    <property type="molecule type" value="Genomic_DNA"/>
</dbReference>
<keyword evidence="3" id="KW-1185">Reference proteome</keyword>
<reference evidence="2 3" key="1">
    <citation type="journal article" date="2019" name="Nat. Ecol. Evol.">
        <title>Megaphylogeny resolves global patterns of mushroom evolution.</title>
        <authorList>
            <person name="Varga T."/>
            <person name="Krizsan K."/>
            <person name="Foldi C."/>
            <person name="Dima B."/>
            <person name="Sanchez-Garcia M."/>
            <person name="Sanchez-Ramirez S."/>
            <person name="Szollosi G.J."/>
            <person name="Szarkandi J.G."/>
            <person name="Papp V."/>
            <person name="Albert L."/>
            <person name="Andreopoulos W."/>
            <person name="Angelini C."/>
            <person name="Antonin V."/>
            <person name="Barry K.W."/>
            <person name="Bougher N.L."/>
            <person name="Buchanan P."/>
            <person name="Buyck B."/>
            <person name="Bense V."/>
            <person name="Catcheside P."/>
            <person name="Chovatia M."/>
            <person name="Cooper J."/>
            <person name="Damon W."/>
            <person name="Desjardin D."/>
            <person name="Finy P."/>
            <person name="Geml J."/>
            <person name="Haridas S."/>
            <person name="Hughes K."/>
            <person name="Justo A."/>
            <person name="Karasinski D."/>
            <person name="Kautmanova I."/>
            <person name="Kiss B."/>
            <person name="Kocsube S."/>
            <person name="Kotiranta H."/>
            <person name="LaButti K.M."/>
            <person name="Lechner B.E."/>
            <person name="Liimatainen K."/>
            <person name="Lipzen A."/>
            <person name="Lukacs Z."/>
            <person name="Mihaltcheva S."/>
            <person name="Morgado L.N."/>
            <person name="Niskanen T."/>
            <person name="Noordeloos M.E."/>
            <person name="Ohm R.A."/>
            <person name="Ortiz-Santana B."/>
            <person name="Ovrebo C."/>
            <person name="Racz N."/>
            <person name="Riley R."/>
            <person name="Savchenko A."/>
            <person name="Shiryaev A."/>
            <person name="Soop K."/>
            <person name="Spirin V."/>
            <person name="Szebenyi C."/>
            <person name="Tomsovsky M."/>
            <person name="Tulloss R.E."/>
            <person name="Uehling J."/>
            <person name="Grigoriev I.V."/>
            <person name="Vagvolgyi C."/>
            <person name="Papp T."/>
            <person name="Martin F.M."/>
            <person name="Miettinen O."/>
            <person name="Hibbett D.S."/>
            <person name="Nagy L.G."/>
        </authorList>
    </citation>
    <scope>NUCLEOTIDE SEQUENCE [LARGE SCALE GENOMIC DNA]</scope>
    <source>
        <strain evidence="2 3">CBS 962.96</strain>
    </source>
</reference>
<name>A0A4S8MH76_DENBC</name>
<accession>A0A4S8MH76</accession>
<feature type="region of interest" description="Disordered" evidence="1">
    <location>
        <begin position="69"/>
        <end position="99"/>
    </location>
</feature>
<evidence type="ECO:0000313" key="3">
    <source>
        <dbReference type="Proteomes" id="UP000297245"/>
    </source>
</evidence>
<proteinExistence type="predicted"/>